<dbReference type="Pfam" id="PF14111">
    <property type="entry name" value="DUF4283"/>
    <property type="match status" value="1"/>
</dbReference>
<evidence type="ECO:0000313" key="2">
    <source>
        <dbReference type="EMBL" id="KAF6154473.1"/>
    </source>
</evidence>
<comment type="caution">
    <text evidence="2">The sequence shown here is derived from an EMBL/GenBank/DDBJ whole genome shotgun (WGS) entry which is preliminary data.</text>
</comment>
<sequence length="120" mass="13689">MGSSCSIDQLPIPGRRGDFTSIKIPIEAHKRGLDRNKFNLVGRLDLMKIKISEVRQIAIALWKPKGVSRIVPVGKGYFTIFLDNEEDRNNIWMGGPWMIDKQLLRLSPWSPCFDPVALIR</sequence>
<gene>
    <name evidence="2" type="ORF">GIB67_028365</name>
</gene>
<feature type="domain" description="DUF4283" evidence="1">
    <location>
        <begin position="34"/>
        <end position="115"/>
    </location>
</feature>
<protein>
    <recommendedName>
        <fullName evidence="1">DUF4283 domain-containing protein</fullName>
    </recommendedName>
</protein>
<dbReference type="InterPro" id="IPR025558">
    <property type="entry name" value="DUF4283"/>
</dbReference>
<name>A0A7J7MHT7_9MAGN</name>
<dbReference type="Proteomes" id="UP000541444">
    <property type="component" value="Unassembled WGS sequence"/>
</dbReference>
<evidence type="ECO:0000259" key="1">
    <source>
        <dbReference type="Pfam" id="PF14111"/>
    </source>
</evidence>
<dbReference type="InterPro" id="IPR040256">
    <property type="entry name" value="At4g02000-like"/>
</dbReference>
<reference evidence="2 3" key="1">
    <citation type="journal article" date="2020" name="IScience">
        <title>Genome Sequencing of the Endangered Kingdonia uniflora (Circaeasteraceae, Ranunculales) Reveals Potential Mechanisms of Evolutionary Specialization.</title>
        <authorList>
            <person name="Sun Y."/>
            <person name="Deng T."/>
            <person name="Zhang A."/>
            <person name="Moore M.J."/>
            <person name="Landis J.B."/>
            <person name="Lin N."/>
            <person name="Zhang H."/>
            <person name="Zhang X."/>
            <person name="Huang J."/>
            <person name="Zhang X."/>
            <person name="Sun H."/>
            <person name="Wang H."/>
        </authorList>
    </citation>
    <scope>NUCLEOTIDE SEQUENCE [LARGE SCALE GENOMIC DNA]</scope>
    <source>
        <strain evidence="2">TB1705</strain>
        <tissue evidence="2">Leaf</tissue>
    </source>
</reference>
<dbReference type="OrthoDB" id="1750606at2759"/>
<dbReference type="AlphaFoldDB" id="A0A7J7MHT7"/>
<dbReference type="PANTHER" id="PTHR31286">
    <property type="entry name" value="GLYCINE-RICH CELL WALL STRUCTURAL PROTEIN 1.8-LIKE"/>
    <property type="match status" value="1"/>
</dbReference>
<dbReference type="PANTHER" id="PTHR31286:SF60">
    <property type="entry name" value="PROTEIN, PUTATIVE-RELATED"/>
    <property type="match status" value="1"/>
</dbReference>
<evidence type="ECO:0000313" key="3">
    <source>
        <dbReference type="Proteomes" id="UP000541444"/>
    </source>
</evidence>
<accession>A0A7J7MHT7</accession>
<organism evidence="2 3">
    <name type="scientific">Kingdonia uniflora</name>
    <dbReference type="NCBI Taxonomy" id="39325"/>
    <lineage>
        <taxon>Eukaryota</taxon>
        <taxon>Viridiplantae</taxon>
        <taxon>Streptophyta</taxon>
        <taxon>Embryophyta</taxon>
        <taxon>Tracheophyta</taxon>
        <taxon>Spermatophyta</taxon>
        <taxon>Magnoliopsida</taxon>
        <taxon>Ranunculales</taxon>
        <taxon>Circaeasteraceae</taxon>
        <taxon>Kingdonia</taxon>
    </lineage>
</organism>
<dbReference type="EMBL" id="JACGCM010001497">
    <property type="protein sequence ID" value="KAF6154473.1"/>
    <property type="molecule type" value="Genomic_DNA"/>
</dbReference>
<keyword evidence="3" id="KW-1185">Reference proteome</keyword>
<proteinExistence type="predicted"/>